<proteinExistence type="predicted"/>
<evidence type="ECO:0000313" key="2">
    <source>
        <dbReference type="Proteomes" id="UP001597183"/>
    </source>
</evidence>
<dbReference type="Gene3D" id="3.30.530.20">
    <property type="match status" value="1"/>
</dbReference>
<dbReference type="Proteomes" id="UP001597183">
    <property type="component" value="Unassembled WGS sequence"/>
</dbReference>
<gene>
    <name evidence="1" type="ORF">ACFQ5G_47200</name>
</gene>
<dbReference type="InterPro" id="IPR023393">
    <property type="entry name" value="START-like_dom_sf"/>
</dbReference>
<dbReference type="RefSeq" id="WP_317794692.1">
    <property type="nucleotide sequence ID" value="NZ_AP028461.1"/>
</dbReference>
<accession>A0ABW4AS24</accession>
<protein>
    <submittedName>
        <fullName evidence="1">Cyclase/dehydrase</fullName>
    </submittedName>
</protein>
<dbReference type="Pfam" id="PF10604">
    <property type="entry name" value="Polyketide_cyc2"/>
    <property type="match status" value="1"/>
</dbReference>
<comment type="caution">
    <text evidence="1">The sequence shown here is derived from an EMBL/GenBank/DDBJ whole genome shotgun (WGS) entry which is preliminary data.</text>
</comment>
<dbReference type="InterPro" id="IPR019587">
    <property type="entry name" value="Polyketide_cyclase/dehydratase"/>
</dbReference>
<keyword evidence="2" id="KW-1185">Reference proteome</keyword>
<organism evidence="1 2">
    <name type="scientific">Actinoplanes sichuanensis</name>
    <dbReference type="NCBI Taxonomy" id="512349"/>
    <lineage>
        <taxon>Bacteria</taxon>
        <taxon>Bacillati</taxon>
        <taxon>Actinomycetota</taxon>
        <taxon>Actinomycetes</taxon>
        <taxon>Micromonosporales</taxon>
        <taxon>Micromonosporaceae</taxon>
        <taxon>Actinoplanes</taxon>
    </lineage>
</organism>
<name>A0ABW4AS24_9ACTN</name>
<evidence type="ECO:0000313" key="1">
    <source>
        <dbReference type="EMBL" id="MFD1372962.1"/>
    </source>
</evidence>
<reference evidence="2" key="1">
    <citation type="journal article" date="2019" name="Int. J. Syst. Evol. Microbiol.">
        <title>The Global Catalogue of Microorganisms (GCM) 10K type strain sequencing project: providing services to taxonomists for standard genome sequencing and annotation.</title>
        <authorList>
            <consortium name="The Broad Institute Genomics Platform"/>
            <consortium name="The Broad Institute Genome Sequencing Center for Infectious Disease"/>
            <person name="Wu L."/>
            <person name="Ma J."/>
        </authorList>
    </citation>
    <scope>NUCLEOTIDE SEQUENCE [LARGE SCALE GENOMIC DNA]</scope>
    <source>
        <strain evidence="2">CCM 7526</strain>
    </source>
</reference>
<dbReference type="CDD" id="cd07820">
    <property type="entry name" value="SRPBCC_3"/>
    <property type="match status" value="1"/>
</dbReference>
<dbReference type="EMBL" id="JBHTMK010000063">
    <property type="protein sequence ID" value="MFD1372962.1"/>
    <property type="molecule type" value="Genomic_DNA"/>
</dbReference>
<sequence length="165" mass="18053">MPVTVQVISFVAAAPARVFDLKLDVDVHAASQHAAGETAATRDGRRQLTLGDEVTFQARHFGIRWRMTSRITAYQRPDEPADAVGSPRTSGRFVDEQVRGPFAMMRHEHLFEADGAGTRMTDRMSFAAPFGPLGAVVARLVLAPHLRRLLTRRAAHLDALVRAGG</sequence>
<dbReference type="SUPFAM" id="SSF55961">
    <property type="entry name" value="Bet v1-like"/>
    <property type="match status" value="1"/>
</dbReference>